<sequence length="67" mass="7342">MNNPNPSELTDSELVALNNILVGEVTKLSKVVNNDTSNDKPIGEQSLSGLISLYQRLQKEIESRSLS</sequence>
<protein>
    <submittedName>
        <fullName evidence="1">Uncharacterized protein</fullName>
    </submittedName>
</protein>
<comment type="caution">
    <text evidence="1">The sequence shown here is derived from an EMBL/GenBank/DDBJ whole genome shotgun (WGS) entry which is preliminary data.</text>
</comment>
<accession>A9D7E4</accession>
<evidence type="ECO:0000313" key="3">
    <source>
        <dbReference type="Proteomes" id="UP000005839"/>
    </source>
</evidence>
<dbReference type="EMBL" id="ABIC01000013">
    <property type="protein sequence ID" value="EDQ01023.1"/>
    <property type="molecule type" value="Genomic_DNA"/>
</dbReference>
<evidence type="ECO:0000313" key="1">
    <source>
        <dbReference type="EMBL" id="EDQ01022.1"/>
    </source>
</evidence>
<organism evidence="1 3">
    <name type="scientific">Shewanella benthica KT99</name>
    <dbReference type="NCBI Taxonomy" id="314608"/>
    <lineage>
        <taxon>Bacteria</taxon>
        <taxon>Pseudomonadati</taxon>
        <taxon>Pseudomonadota</taxon>
        <taxon>Gammaproteobacteria</taxon>
        <taxon>Alteromonadales</taxon>
        <taxon>Shewanellaceae</taxon>
        <taxon>Shewanella</taxon>
    </lineage>
</organism>
<dbReference type="RefSeq" id="WP_005498853.1">
    <property type="nucleotide sequence ID" value="NZ_ABIC01000013.1"/>
</dbReference>
<dbReference type="AlphaFoldDB" id="A9D7E4"/>
<reference evidence="1 3" key="1">
    <citation type="submission" date="2007-10" db="EMBL/GenBank/DDBJ databases">
        <authorList>
            <person name="Yayanos A."/>
            <person name="Ferriera S."/>
            <person name="Johnson J."/>
            <person name="Kravitz S."/>
            <person name="Halpern A."/>
            <person name="Remington K."/>
            <person name="Beeson K."/>
            <person name="Tran B."/>
            <person name="Rogers Y.-H."/>
            <person name="Friedman R."/>
            <person name="Venter J.C."/>
        </authorList>
    </citation>
    <scope>NUCLEOTIDE SEQUENCE [LARGE SCALE GENOMIC DNA]</scope>
    <source>
        <strain evidence="1 3">KT99</strain>
    </source>
</reference>
<proteinExistence type="predicted"/>
<keyword evidence="3" id="KW-1185">Reference proteome</keyword>
<gene>
    <name evidence="1" type="ORF">KT99_09988</name>
    <name evidence="2" type="ORF">KT99_09993</name>
</gene>
<dbReference type="Proteomes" id="UP000005839">
    <property type="component" value="Unassembled WGS sequence"/>
</dbReference>
<evidence type="ECO:0000313" key="2">
    <source>
        <dbReference type="EMBL" id="EDQ01023.1"/>
    </source>
</evidence>
<name>A9D7E4_9GAMM</name>
<dbReference type="STRING" id="314608.KT99_09988"/>
<dbReference type="EMBL" id="ABIC01000013">
    <property type="protein sequence ID" value="EDQ01022.1"/>
    <property type="molecule type" value="Genomic_DNA"/>
</dbReference>